<keyword evidence="9 14" id="KW-1133">Transmembrane helix</keyword>
<feature type="compositionally biased region" description="Polar residues" evidence="15">
    <location>
        <begin position="16"/>
        <end position="28"/>
    </location>
</feature>
<evidence type="ECO:0000256" key="6">
    <source>
        <dbReference type="ARBA" id="ARBA00022490"/>
    </source>
</evidence>
<gene>
    <name evidence="17" type="primary">Acey_s0473.g2082</name>
    <name evidence="17" type="synonym">Acey-Y53C12A.3</name>
    <name evidence="17" type="ORF">Y032_0473g2082</name>
</gene>
<evidence type="ECO:0000256" key="3">
    <source>
        <dbReference type="ARBA" id="ARBA00004651"/>
    </source>
</evidence>
<protein>
    <recommendedName>
        <fullName evidence="14">Protein YIPF</fullName>
    </recommendedName>
</protein>
<dbReference type="STRING" id="53326.A0A016WYG4"/>
<evidence type="ECO:0000256" key="5">
    <source>
        <dbReference type="ARBA" id="ARBA00022475"/>
    </source>
</evidence>
<evidence type="ECO:0000256" key="14">
    <source>
        <dbReference type="RuleBase" id="RU361264"/>
    </source>
</evidence>
<reference evidence="18" key="1">
    <citation type="journal article" date="2015" name="Nat. Genet.">
        <title>The genome and transcriptome of the zoonotic hookworm Ancylostoma ceylanicum identify infection-specific gene families.</title>
        <authorList>
            <person name="Schwarz E.M."/>
            <person name="Hu Y."/>
            <person name="Antoshechkin I."/>
            <person name="Miller M.M."/>
            <person name="Sternberg P.W."/>
            <person name="Aroian R.V."/>
        </authorList>
    </citation>
    <scope>NUCLEOTIDE SEQUENCE</scope>
    <source>
        <strain evidence="18">HY135</strain>
    </source>
</reference>
<evidence type="ECO:0000256" key="15">
    <source>
        <dbReference type="SAM" id="MobiDB-lite"/>
    </source>
</evidence>
<proteinExistence type="inferred from homology"/>
<keyword evidence="10" id="KW-0333">Golgi apparatus</keyword>
<sequence length="293" mass="32354">MEPPSYPYSEMDARQRTSSTGLGASTSNAPPPKQDSIPFDFQSQLGHMVSFQNGVSIHTRNGSGSFSVSIIIAALQVWEAGSKQMKDTFKSYGRIDIFRPYFDVEPSQVRIRLLRSFVPRRPSQMNASPDLYGPSMVVLTMVALLLFNMKSSGYVVQNGTLMGTSFFACFGSWLALSGVLYVLCFLLGAEISMLELVSVFGYSLTSQCLVLLLTSIYHTSHDHLFFFVLVGICCIPSAVRMGLLVCRHARIPSHRLILVGAAIGLHTMLILYLHFGFHVMLEGKLVNFGSTEN</sequence>
<feature type="domain" description="Yip1" evidence="16">
    <location>
        <begin position="124"/>
        <end position="272"/>
    </location>
</feature>
<dbReference type="InterPro" id="IPR006977">
    <property type="entry name" value="Yip1_dom"/>
</dbReference>
<dbReference type="AlphaFoldDB" id="A0A016WYG4"/>
<evidence type="ECO:0000256" key="10">
    <source>
        <dbReference type="ARBA" id="ARBA00023034"/>
    </source>
</evidence>
<dbReference type="Proteomes" id="UP000024635">
    <property type="component" value="Unassembled WGS sequence"/>
</dbReference>
<dbReference type="GO" id="GO:0030154">
    <property type="term" value="P:cell differentiation"/>
    <property type="evidence" value="ECO:0007669"/>
    <property type="project" value="UniProtKB-KW"/>
</dbReference>
<dbReference type="Pfam" id="PF04893">
    <property type="entry name" value="Yip1"/>
    <property type="match status" value="1"/>
</dbReference>
<feature type="transmembrane region" description="Helical" evidence="14">
    <location>
        <begin position="161"/>
        <end position="187"/>
    </location>
</feature>
<evidence type="ECO:0000256" key="1">
    <source>
        <dbReference type="ARBA" id="ARBA00004257"/>
    </source>
</evidence>
<evidence type="ECO:0000313" key="17">
    <source>
        <dbReference type="EMBL" id="EYC44033.1"/>
    </source>
</evidence>
<evidence type="ECO:0000256" key="9">
    <source>
        <dbReference type="ARBA" id="ARBA00022989"/>
    </source>
</evidence>
<comment type="similarity">
    <text evidence="4 14">Belongs to the YIP1 family.</text>
</comment>
<evidence type="ECO:0000256" key="8">
    <source>
        <dbReference type="ARBA" id="ARBA00022782"/>
    </source>
</evidence>
<evidence type="ECO:0000256" key="11">
    <source>
        <dbReference type="ARBA" id="ARBA00023136"/>
    </source>
</evidence>
<comment type="subcellular location">
    <subcellularLocation>
        <location evidence="3">Cell membrane</location>
        <topology evidence="3">Multi-pass membrane protein</topology>
    </subcellularLocation>
    <subcellularLocation>
        <location evidence="2">Cytoplasm</location>
    </subcellularLocation>
    <subcellularLocation>
        <location evidence="14">Golgi apparatus membrane</location>
        <topology evidence="14">Multi-pass membrane protein</topology>
    </subcellularLocation>
    <subcellularLocation>
        <location evidence="1">Golgi apparatus</location>
        <location evidence="1">cis-Golgi network membrane</location>
        <topology evidence="1">Multi-pass membrane protein</topology>
    </subcellularLocation>
</comment>
<keyword evidence="5" id="KW-1003">Cell membrane</keyword>
<evidence type="ECO:0000256" key="7">
    <source>
        <dbReference type="ARBA" id="ARBA00022692"/>
    </source>
</evidence>
<evidence type="ECO:0000256" key="2">
    <source>
        <dbReference type="ARBA" id="ARBA00004496"/>
    </source>
</evidence>
<feature type="transmembrane region" description="Helical" evidence="14">
    <location>
        <begin position="199"/>
        <end position="218"/>
    </location>
</feature>
<evidence type="ECO:0000256" key="4">
    <source>
        <dbReference type="ARBA" id="ARBA00010596"/>
    </source>
</evidence>
<dbReference type="InterPro" id="IPR051521">
    <property type="entry name" value="tRNA_Mod/Golgi_Maint"/>
</dbReference>
<feature type="region of interest" description="Disordered" evidence="15">
    <location>
        <begin position="1"/>
        <end position="38"/>
    </location>
</feature>
<comment type="function">
    <text evidence="13">Involved in the maintenance of the Golgi structure. May play a role in hematopoiesis.</text>
</comment>
<keyword evidence="8" id="KW-0221">Differentiation</keyword>
<dbReference type="OrthoDB" id="10256463at2759"/>
<keyword evidence="7 14" id="KW-0812">Transmembrane</keyword>
<keyword evidence="12" id="KW-0325">Glycoprotein</keyword>
<dbReference type="PANTHER" id="PTHR15627">
    <property type="entry name" value="NATURAL KILLER CELL-SPECIFIC ANTIGEN KLIP1"/>
    <property type="match status" value="1"/>
</dbReference>
<comment type="caution">
    <text evidence="17">The sequence shown here is derived from an EMBL/GenBank/DDBJ whole genome shotgun (WGS) entry which is preliminary data.</text>
</comment>
<feature type="transmembrane region" description="Helical" evidence="14">
    <location>
        <begin position="224"/>
        <end position="244"/>
    </location>
</feature>
<evidence type="ECO:0000313" key="18">
    <source>
        <dbReference type="Proteomes" id="UP000024635"/>
    </source>
</evidence>
<name>A0A016WYG4_9BILA</name>
<dbReference type="GO" id="GO:0005886">
    <property type="term" value="C:plasma membrane"/>
    <property type="evidence" value="ECO:0007669"/>
    <property type="project" value="UniProtKB-SubCell"/>
</dbReference>
<feature type="transmembrane region" description="Helical" evidence="14">
    <location>
        <begin position="131"/>
        <end position="149"/>
    </location>
</feature>
<evidence type="ECO:0000256" key="12">
    <source>
        <dbReference type="ARBA" id="ARBA00023180"/>
    </source>
</evidence>
<keyword evidence="11 14" id="KW-0472">Membrane</keyword>
<evidence type="ECO:0000259" key="16">
    <source>
        <dbReference type="Pfam" id="PF04893"/>
    </source>
</evidence>
<evidence type="ECO:0000256" key="13">
    <source>
        <dbReference type="ARBA" id="ARBA00024809"/>
    </source>
</evidence>
<dbReference type="EMBL" id="JARK01000073">
    <property type="protein sequence ID" value="EYC44033.1"/>
    <property type="molecule type" value="Genomic_DNA"/>
</dbReference>
<accession>A0A016WYG4</accession>
<dbReference type="PANTHER" id="PTHR15627:SF14">
    <property type="entry name" value="PROTEIN YIPF3"/>
    <property type="match status" value="1"/>
</dbReference>
<keyword evidence="18" id="KW-1185">Reference proteome</keyword>
<keyword evidence="6" id="KW-0963">Cytoplasm</keyword>
<feature type="transmembrane region" description="Helical" evidence="14">
    <location>
        <begin position="256"/>
        <end position="275"/>
    </location>
</feature>
<dbReference type="GO" id="GO:0000139">
    <property type="term" value="C:Golgi membrane"/>
    <property type="evidence" value="ECO:0007669"/>
    <property type="project" value="UniProtKB-SubCell"/>
</dbReference>
<organism evidence="17 18">
    <name type="scientific">Ancylostoma ceylanicum</name>
    <dbReference type="NCBI Taxonomy" id="53326"/>
    <lineage>
        <taxon>Eukaryota</taxon>
        <taxon>Metazoa</taxon>
        <taxon>Ecdysozoa</taxon>
        <taxon>Nematoda</taxon>
        <taxon>Chromadorea</taxon>
        <taxon>Rhabditida</taxon>
        <taxon>Rhabditina</taxon>
        <taxon>Rhabditomorpha</taxon>
        <taxon>Strongyloidea</taxon>
        <taxon>Ancylostomatidae</taxon>
        <taxon>Ancylostomatinae</taxon>
        <taxon>Ancylostoma</taxon>
    </lineage>
</organism>